<dbReference type="Proteomes" id="UP000676996">
    <property type="component" value="Unassembled WGS sequence"/>
</dbReference>
<sequence length="61" mass="6657">MQTLFHIFQKLRHDTAAATAVEYGLILALVVLAMIASLTQFATSTTTMWNNVSDAVQSVTN</sequence>
<evidence type="ECO:0000313" key="2">
    <source>
        <dbReference type="EMBL" id="MBR0552004.1"/>
    </source>
</evidence>
<dbReference type="Pfam" id="PF04964">
    <property type="entry name" value="Flp_Fap"/>
    <property type="match status" value="1"/>
</dbReference>
<dbReference type="EMBL" id="JAGRQC010000001">
    <property type="protein sequence ID" value="MBR0552004.1"/>
    <property type="molecule type" value="Genomic_DNA"/>
</dbReference>
<comment type="caution">
    <text evidence="2">The sequence shown here is derived from an EMBL/GenBank/DDBJ whole genome shotgun (WGS) entry which is preliminary data.</text>
</comment>
<dbReference type="AlphaFoldDB" id="A0A8T4IDS0"/>
<keyword evidence="1" id="KW-1133">Transmembrane helix</keyword>
<evidence type="ECO:0000256" key="1">
    <source>
        <dbReference type="SAM" id="Phobius"/>
    </source>
</evidence>
<protein>
    <submittedName>
        <fullName evidence="2">Flp family type IVb pilin</fullName>
    </submittedName>
</protein>
<dbReference type="InterPro" id="IPR007047">
    <property type="entry name" value="Flp_Fap"/>
</dbReference>
<proteinExistence type="predicted"/>
<feature type="transmembrane region" description="Helical" evidence="1">
    <location>
        <begin position="20"/>
        <end position="42"/>
    </location>
</feature>
<evidence type="ECO:0000313" key="3">
    <source>
        <dbReference type="Proteomes" id="UP000676996"/>
    </source>
</evidence>
<dbReference type="RefSeq" id="WP_284053260.1">
    <property type="nucleotide sequence ID" value="NZ_JAGRQC010000001.1"/>
</dbReference>
<name>A0A8T4IDS0_9SPHN</name>
<keyword evidence="1" id="KW-0472">Membrane</keyword>
<reference evidence="2" key="1">
    <citation type="submission" date="2021-04" db="EMBL/GenBank/DDBJ databases">
        <title>Ouciella asimina sp. nov., isolated from the surface seawater in the hydrothermal field of Okinawa Trough.</title>
        <authorList>
            <person name="Shuang W."/>
        </authorList>
    </citation>
    <scope>NUCLEOTIDE SEQUENCE</scope>
    <source>
        <strain evidence="2">LXI357</strain>
    </source>
</reference>
<gene>
    <name evidence="2" type="ORF">J7S20_05755</name>
</gene>
<keyword evidence="3" id="KW-1185">Reference proteome</keyword>
<accession>A0A8T4IDS0</accession>
<organism evidence="2 3">
    <name type="scientific">Stakelama marina</name>
    <dbReference type="NCBI Taxonomy" id="2826939"/>
    <lineage>
        <taxon>Bacteria</taxon>
        <taxon>Pseudomonadati</taxon>
        <taxon>Pseudomonadota</taxon>
        <taxon>Alphaproteobacteria</taxon>
        <taxon>Sphingomonadales</taxon>
        <taxon>Sphingomonadaceae</taxon>
        <taxon>Stakelama</taxon>
    </lineage>
</organism>
<keyword evidence="1" id="KW-0812">Transmembrane</keyword>